<keyword evidence="1" id="KW-1133">Transmembrane helix</keyword>
<proteinExistence type="predicted"/>
<accession>Q7RBV5</accession>
<dbReference type="PaxDb" id="73239-Q7RBV5"/>
<organism evidence="2 3">
    <name type="scientific">Plasmodium yoelii yoelii</name>
    <dbReference type="NCBI Taxonomy" id="73239"/>
    <lineage>
        <taxon>Eukaryota</taxon>
        <taxon>Sar</taxon>
        <taxon>Alveolata</taxon>
        <taxon>Apicomplexa</taxon>
        <taxon>Aconoidasida</taxon>
        <taxon>Haemosporida</taxon>
        <taxon>Plasmodiidae</taxon>
        <taxon>Plasmodium</taxon>
        <taxon>Plasmodium (Vinckeia)</taxon>
    </lineage>
</organism>
<evidence type="ECO:0000313" key="3">
    <source>
        <dbReference type="Proteomes" id="UP000008553"/>
    </source>
</evidence>
<dbReference type="Proteomes" id="UP000008553">
    <property type="component" value="Unassembled WGS sequence"/>
</dbReference>
<keyword evidence="1" id="KW-0812">Transmembrane</keyword>
<reference evidence="2 3" key="1">
    <citation type="journal article" date="2002" name="Nature">
        <title>Genome sequence and comparative analysis of the model rodent malaria parasite Plasmodium yoelii yoelii.</title>
        <authorList>
            <person name="Carlton J.M."/>
            <person name="Angiuoli S.V."/>
            <person name="Suh B.B."/>
            <person name="Kooij T.W."/>
            <person name="Pertea M."/>
            <person name="Silva J.C."/>
            <person name="Ermolaeva M.D."/>
            <person name="Allen J.E."/>
            <person name="Selengut J.D."/>
            <person name="Koo H.L."/>
            <person name="Peterson J.D."/>
            <person name="Pop M."/>
            <person name="Kosack D.S."/>
            <person name="Shumway M.F."/>
            <person name="Bidwell S.L."/>
            <person name="Shallom S.J."/>
            <person name="van Aken S.E."/>
            <person name="Riedmuller S.B."/>
            <person name="Feldblyum T.V."/>
            <person name="Cho J.K."/>
            <person name="Quackenbush J."/>
            <person name="Sedegah M."/>
            <person name="Shoaibi A."/>
            <person name="Cummings L.M."/>
            <person name="Florens L."/>
            <person name="Yates J.R."/>
            <person name="Raine J.D."/>
            <person name="Sinden R.E."/>
            <person name="Harris M.A."/>
            <person name="Cunningham D.A."/>
            <person name="Preiser P.R."/>
            <person name="Bergman L.W."/>
            <person name="Vaidya A.B."/>
            <person name="van Lin L.H."/>
            <person name="Janse C.J."/>
            <person name="Waters A.P."/>
            <person name="Smith H.O."/>
            <person name="White O.R."/>
            <person name="Salzberg S.L."/>
            <person name="Venter J.C."/>
            <person name="Fraser C.M."/>
            <person name="Hoffman S.L."/>
            <person name="Gardner M.J."/>
            <person name="Carucci D.J."/>
        </authorList>
    </citation>
    <scope>NUCLEOTIDE SEQUENCE [LARGE SCALE GENOMIC DNA]</scope>
    <source>
        <strain evidence="2 3">17XNL</strain>
    </source>
</reference>
<sequence>MNKEVVYAFCESFLNVWEFFPDTLTNNEYHEFKNGNFLNSYCNGVTCGTGLEKINAGCLFLFNKFFGNSGFSHKAKNNINFVDYIMIWLIYMLSLKENSNKNSLKFFHTTYINSDLKYKSTVDHVEGCSNFKDIIEKRHTLTNDDMDYKIISELYNAFKLLCEMYIDFDEKTSNCAKCSEKAKKFVEKYKKLIEDHNNTNGSSYNKILSTLSTDYDNLKNKCNGNSSFPSIETMQSSGIISEDASSSSSIGNKLISVLSIFGAIAFLLGISYKYSLFGFRKRGQKQYLREKIKKIKKKMNH</sequence>
<dbReference type="InterPro" id="IPR006477">
    <property type="entry name" value="Yir_bir_cir"/>
</dbReference>
<comment type="caution">
    <text evidence="2">The sequence shown here is derived from an EMBL/GenBank/DDBJ whole genome shotgun (WGS) entry which is preliminary data.</text>
</comment>
<dbReference type="InParanoid" id="Q7RBV5"/>
<gene>
    <name evidence="2" type="ORF">PY06031</name>
</gene>
<evidence type="ECO:0000313" key="2">
    <source>
        <dbReference type="EMBL" id="EAA18176.1"/>
    </source>
</evidence>
<protein>
    <submittedName>
        <fullName evidence="2">Yir4 protein</fullName>
    </submittedName>
</protein>
<keyword evidence="1" id="KW-0472">Membrane</keyword>
<name>Q7RBV5_PLAYO</name>
<dbReference type="NCBIfam" id="TIGR01590">
    <property type="entry name" value="yir-bir-cir_Pla"/>
    <property type="match status" value="1"/>
</dbReference>
<evidence type="ECO:0000256" key="1">
    <source>
        <dbReference type="SAM" id="Phobius"/>
    </source>
</evidence>
<feature type="transmembrane region" description="Helical" evidence="1">
    <location>
        <begin position="254"/>
        <end position="272"/>
    </location>
</feature>
<dbReference type="EMBL" id="AABL01001997">
    <property type="protein sequence ID" value="EAA18176.1"/>
    <property type="molecule type" value="Genomic_DNA"/>
</dbReference>
<keyword evidence="3" id="KW-1185">Reference proteome</keyword>
<dbReference type="AlphaFoldDB" id="Q7RBV5"/>
<dbReference type="Pfam" id="PF06022">
    <property type="entry name" value="Cir_Bir_Yir"/>
    <property type="match status" value="1"/>
</dbReference>